<reference evidence="4 5" key="1">
    <citation type="submission" date="2023-08" db="EMBL/GenBank/DDBJ databases">
        <title>Oxalobacteraceae gen .nov., isolated from river sludge outside the plant.</title>
        <authorList>
            <person name="Zhao S.Y."/>
        </authorList>
    </citation>
    <scope>NUCLEOTIDE SEQUENCE [LARGE SCALE GENOMIC DNA]</scope>
    <source>
        <strain evidence="4 5">R-40</strain>
    </source>
</reference>
<organism evidence="4 5">
    <name type="scientific">Keguizhuia sedimenti</name>
    <dbReference type="NCBI Taxonomy" id="3064264"/>
    <lineage>
        <taxon>Bacteria</taxon>
        <taxon>Pseudomonadati</taxon>
        <taxon>Pseudomonadota</taxon>
        <taxon>Betaproteobacteria</taxon>
        <taxon>Burkholderiales</taxon>
        <taxon>Oxalobacteraceae</taxon>
        <taxon>Keguizhuia</taxon>
    </lineage>
</organism>
<name>A0ABU1BRY3_9BURK</name>
<evidence type="ECO:0000313" key="4">
    <source>
        <dbReference type="EMBL" id="MDQ9170766.1"/>
    </source>
</evidence>
<dbReference type="RefSeq" id="WP_338436703.1">
    <property type="nucleotide sequence ID" value="NZ_JAUYVH010000005.1"/>
</dbReference>
<proteinExistence type="predicted"/>
<evidence type="ECO:0000313" key="5">
    <source>
        <dbReference type="Proteomes" id="UP001225596"/>
    </source>
</evidence>
<feature type="domain" description="Calcium-dependent cell adhesion molecule N-terminal" evidence="3">
    <location>
        <begin position="107"/>
        <end position="195"/>
    </location>
</feature>
<comment type="caution">
    <text evidence="4">The sequence shown here is derived from an EMBL/GenBank/DDBJ whole genome shotgun (WGS) entry which is preliminary data.</text>
</comment>
<evidence type="ECO:0000259" key="3">
    <source>
        <dbReference type="Pfam" id="PF08964"/>
    </source>
</evidence>
<protein>
    <submittedName>
        <fullName evidence="4">Beta/gamma crystallin domain-containing protein</fullName>
    </submittedName>
</protein>
<accession>A0ABU1BRY3</accession>
<feature type="compositionally biased region" description="Basic and acidic residues" evidence="1">
    <location>
        <begin position="27"/>
        <end position="41"/>
    </location>
</feature>
<evidence type="ECO:0000256" key="1">
    <source>
        <dbReference type="SAM" id="MobiDB-lite"/>
    </source>
</evidence>
<sequence>MNTLIKSFSLVAAVLFFFATFSATAQPDRKGQDVSSDHFSKDQGGMATPAIPGAPVSADVSATPEDSRKVKKVGQLPHNALLPGNPEVTYVITPPASADGDVPIVRGCWAKLYDEDGLKGDSVTIYGPIGIADAAGAGVFDIDWKDRISSLLVGPAARVFIYDNNNYRDLLLAARAGQKIDINNALKGFDEIKSLKVECAKKTMRNNAASANAPKNNK</sequence>
<dbReference type="Pfam" id="PF08964">
    <property type="entry name" value="Crystall_3"/>
    <property type="match status" value="1"/>
</dbReference>
<gene>
    <name evidence="4" type="ORF">Q8A64_10130</name>
</gene>
<keyword evidence="2" id="KW-0732">Signal</keyword>
<feature type="signal peptide" evidence="2">
    <location>
        <begin position="1"/>
        <end position="25"/>
    </location>
</feature>
<dbReference type="EMBL" id="JAUYVH010000005">
    <property type="protein sequence ID" value="MDQ9170766.1"/>
    <property type="molecule type" value="Genomic_DNA"/>
</dbReference>
<dbReference type="InterPro" id="IPR015059">
    <property type="entry name" value="Ca_cell_adhesion_N_dom"/>
</dbReference>
<feature type="region of interest" description="Disordered" evidence="1">
    <location>
        <begin position="27"/>
        <end position="64"/>
    </location>
</feature>
<dbReference type="Proteomes" id="UP001225596">
    <property type="component" value="Unassembled WGS sequence"/>
</dbReference>
<feature type="chain" id="PRO_5045881728" evidence="2">
    <location>
        <begin position="26"/>
        <end position="218"/>
    </location>
</feature>
<keyword evidence="5" id="KW-1185">Reference proteome</keyword>
<evidence type="ECO:0000256" key="2">
    <source>
        <dbReference type="SAM" id="SignalP"/>
    </source>
</evidence>
<dbReference type="Gene3D" id="2.60.20.10">
    <property type="entry name" value="Crystallins"/>
    <property type="match status" value="1"/>
</dbReference>